<evidence type="ECO:0000313" key="3">
    <source>
        <dbReference type="EMBL" id="KAH7566783.1"/>
    </source>
</evidence>
<dbReference type="InterPro" id="IPR009836">
    <property type="entry name" value="GRDP-like"/>
</dbReference>
<dbReference type="EMBL" id="JAFEMO010000008">
    <property type="protein sequence ID" value="KAH7566783.1"/>
    <property type="molecule type" value="Genomic_DNA"/>
</dbReference>
<name>A0ABQ8HR51_9ROSI</name>
<comment type="caution">
    <text evidence="3">The sequence shown here is derived from an EMBL/GenBank/DDBJ whole genome shotgun (WGS) entry which is preliminary data.</text>
</comment>
<evidence type="ECO:0000259" key="1">
    <source>
        <dbReference type="Pfam" id="PF25334"/>
    </source>
</evidence>
<protein>
    <recommendedName>
        <fullName evidence="5">Glycine-rich domain-containing protein 1</fullName>
    </recommendedName>
</protein>
<dbReference type="PANTHER" id="PTHR34365:SF7">
    <property type="entry name" value="GLYCINE-RICH DOMAIN-CONTAINING PROTEIN 1"/>
    <property type="match status" value="1"/>
</dbReference>
<accession>A0ABQ8HR51</accession>
<dbReference type="Pfam" id="PF07173">
    <property type="entry name" value="GRDP-like"/>
    <property type="match status" value="1"/>
</dbReference>
<feature type="domain" description="GRPD C-terminal" evidence="2">
    <location>
        <begin position="498"/>
        <end position="672"/>
    </location>
</feature>
<dbReference type="InterPro" id="IPR057458">
    <property type="entry name" value="GRDP_C2"/>
</dbReference>
<dbReference type="PANTHER" id="PTHR34365">
    <property type="entry name" value="ENOLASE (DUF1399)"/>
    <property type="match status" value="1"/>
</dbReference>
<gene>
    <name evidence="3" type="ORF">JRO89_XS08G0234400</name>
</gene>
<evidence type="ECO:0000313" key="4">
    <source>
        <dbReference type="Proteomes" id="UP000827721"/>
    </source>
</evidence>
<dbReference type="Proteomes" id="UP000827721">
    <property type="component" value="Unassembled WGS sequence"/>
</dbReference>
<dbReference type="Pfam" id="PF25335">
    <property type="entry name" value="GRDP_C"/>
    <property type="match status" value="1"/>
</dbReference>
<keyword evidence="4" id="KW-1185">Reference proteome</keyword>
<reference evidence="3 4" key="1">
    <citation type="submission" date="2021-02" db="EMBL/GenBank/DDBJ databases">
        <title>Plant Genome Project.</title>
        <authorList>
            <person name="Zhang R.-G."/>
        </authorList>
    </citation>
    <scope>NUCLEOTIDE SEQUENCE [LARGE SCALE GENOMIC DNA]</scope>
    <source>
        <tissue evidence="3">Leaves</tissue>
    </source>
</reference>
<evidence type="ECO:0008006" key="5">
    <source>
        <dbReference type="Google" id="ProtNLM"/>
    </source>
</evidence>
<proteinExistence type="predicted"/>
<sequence length="888" mass="97379">MEMEKQQELEWLEALKIEISVNLVAAAKQQLQFLAAVDRNRWLYDGPTLQKAIYRYNACWLPLLAKYSEYHISEGFLVVPLDCEWIWHCHRLNPVQYKSDCEQLYGGILDNSKVVSSVKGTCTRQTEEIWNKLYPEEPYNFDFTKVSSEDSSVELSGLEKYTKYDLVSAVRRQSPFFYQVSRNHMNDEIFLEEAEARYKGFLHLIKRNRERSMRCFCVPTYDIDLIWHTHQLHPVSYCKNVSEVLGKILEHDDMDQDRTKGKKLDTGFSGTTKQWEETFGSRYWKAGAMHRGTAPSPLTTIPFSSVTNSKDVLSSKECQKIIHLPELKAVEVLLEIVAVKNLPDGHKGSLFVLFNKSQPDVFFNAKRKLTILSKSGVKQVSSFQCEPTGELFFELVSHSPSKLPIKGASKTMGTTSLSLQNFLDPVSKLAQEKWFDLVPSSDNVSSKPISIRIAVSFTVPMLASHVLHMVPSRPLSKSSCFWPLPARTQHVKCWTRVVDETYSEVISLQMRICFLRDLTCIANASSPSSSIMDLHFMSYPEALNACLVGLHFSDIKKAETRDKCTPTKQVIGIQESGETHPYAEMVGTGWSLMDSHWLLQLKKKSSKEGHHFELIGNKTIKFFPGRKLDYEPRNCEKQRTEEDFMTAVEFSADDPYGKAIALLDLKSGVIKVEEEWFVLPGILSAFIFSDTLKKEGYDGFTVKDENVKEVNSEIKSVNGFREEGMQTTLITSVENKRDVNMAIMVKSGGCGGCGAGGCGSGCGNMVKSGGCGGCGGGCGSGCGNIVKSGGCGSGCGGGCGSGCGGGCGNMVNSSGCGSGCGGGCGSGCGNGNTVKSGGCGGCGAGGCVGAGYEAGDGGKSVYENKVGNSCNDEKSKEISIYMNEAVVA</sequence>
<organism evidence="3 4">
    <name type="scientific">Xanthoceras sorbifolium</name>
    <dbReference type="NCBI Taxonomy" id="99658"/>
    <lineage>
        <taxon>Eukaryota</taxon>
        <taxon>Viridiplantae</taxon>
        <taxon>Streptophyta</taxon>
        <taxon>Embryophyta</taxon>
        <taxon>Tracheophyta</taxon>
        <taxon>Spermatophyta</taxon>
        <taxon>Magnoliopsida</taxon>
        <taxon>eudicotyledons</taxon>
        <taxon>Gunneridae</taxon>
        <taxon>Pentapetalae</taxon>
        <taxon>rosids</taxon>
        <taxon>malvids</taxon>
        <taxon>Sapindales</taxon>
        <taxon>Sapindaceae</taxon>
        <taxon>Xanthoceroideae</taxon>
        <taxon>Xanthoceras</taxon>
    </lineage>
</organism>
<evidence type="ECO:0000259" key="2">
    <source>
        <dbReference type="Pfam" id="PF25335"/>
    </source>
</evidence>
<feature type="domain" description="GRDP C2" evidence="1">
    <location>
        <begin position="327"/>
        <end position="459"/>
    </location>
</feature>
<dbReference type="InterPro" id="IPR057518">
    <property type="entry name" value="GRDP_C"/>
</dbReference>
<dbReference type="Pfam" id="PF25334">
    <property type="entry name" value="C2_GRDP"/>
    <property type="match status" value="1"/>
</dbReference>